<reference evidence="1" key="1">
    <citation type="submission" date="2014-09" db="EMBL/GenBank/DDBJ databases">
        <authorList>
            <person name="Magalhaes I.L.F."/>
            <person name="Oliveira U."/>
            <person name="Santos F.R."/>
            <person name="Vidigal T.H.D.A."/>
            <person name="Brescovit A.D."/>
            <person name="Santos A.J."/>
        </authorList>
    </citation>
    <scope>NUCLEOTIDE SEQUENCE</scope>
    <source>
        <tissue evidence="1">Shoot tissue taken approximately 20 cm above the soil surface</tissue>
    </source>
</reference>
<organism evidence="1">
    <name type="scientific">Arundo donax</name>
    <name type="common">Giant reed</name>
    <name type="synonym">Donax arundinaceus</name>
    <dbReference type="NCBI Taxonomy" id="35708"/>
    <lineage>
        <taxon>Eukaryota</taxon>
        <taxon>Viridiplantae</taxon>
        <taxon>Streptophyta</taxon>
        <taxon>Embryophyta</taxon>
        <taxon>Tracheophyta</taxon>
        <taxon>Spermatophyta</taxon>
        <taxon>Magnoliopsida</taxon>
        <taxon>Liliopsida</taxon>
        <taxon>Poales</taxon>
        <taxon>Poaceae</taxon>
        <taxon>PACMAD clade</taxon>
        <taxon>Arundinoideae</taxon>
        <taxon>Arundineae</taxon>
        <taxon>Arundo</taxon>
    </lineage>
</organism>
<proteinExistence type="predicted"/>
<dbReference type="EMBL" id="GBRH01200688">
    <property type="protein sequence ID" value="JAD97207.1"/>
    <property type="molecule type" value="Transcribed_RNA"/>
</dbReference>
<reference evidence="1" key="2">
    <citation type="journal article" date="2015" name="Data Brief">
        <title>Shoot transcriptome of the giant reed, Arundo donax.</title>
        <authorList>
            <person name="Barrero R.A."/>
            <person name="Guerrero F.D."/>
            <person name="Moolhuijzen P."/>
            <person name="Goolsby J.A."/>
            <person name="Tidwell J."/>
            <person name="Bellgard S.E."/>
            <person name="Bellgard M.I."/>
        </authorList>
    </citation>
    <scope>NUCLEOTIDE SEQUENCE</scope>
    <source>
        <tissue evidence="1">Shoot tissue taken approximately 20 cm above the soil surface</tissue>
    </source>
</reference>
<name>A0A0A9EME6_ARUDO</name>
<protein>
    <submittedName>
        <fullName evidence="1">RDR3</fullName>
    </submittedName>
</protein>
<evidence type="ECO:0000313" key="1">
    <source>
        <dbReference type="EMBL" id="JAD97207.1"/>
    </source>
</evidence>
<sequence>MTNKCWMSSLNNLLSSWHNPAFWHHCVNLTNSIERPHCETTASNVHTLIPNTNCYNRSLLVQRGY</sequence>
<accession>A0A0A9EME6</accession>
<dbReference type="AlphaFoldDB" id="A0A0A9EME6"/>